<reference evidence="1 2" key="1">
    <citation type="submission" date="2018-12" db="EMBL/GenBank/DDBJ databases">
        <authorList>
            <consortium name="Pathogen Informatics"/>
        </authorList>
    </citation>
    <scope>NUCLEOTIDE SEQUENCE [LARGE SCALE GENOMIC DNA]</scope>
    <source>
        <strain evidence="1 2">NCTC10437</strain>
    </source>
</reference>
<gene>
    <name evidence="1" type="ORF">NCTC10437_05399</name>
</gene>
<dbReference type="RefSeq" id="WP_232786704.1">
    <property type="nucleotide sequence ID" value="NZ_CVQQ01000001.1"/>
</dbReference>
<dbReference type="STRING" id="1791.GCA_001049355_00844"/>
<sequence length="126" mass="13661">MRPTEPAAGAESSLLLAAYRNCESLPLVGGLFTRGRREAQAVLSVVVAAVISELDMTAIVRDRLPAEAIEAVIARIDLVALANQVIDGVELRAIIREATSLATTEVMHPAEARSLVERMRTRRQRS</sequence>
<protein>
    <submittedName>
        <fullName evidence="1">Uncharacterized protein</fullName>
    </submittedName>
</protein>
<accession>A0A3S5EK00</accession>
<proteinExistence type="predicted"/>
<evidence type="ECO:0000313" key="1">
    <source>
        <dbReference type="EMBL" id="VEG58367.1"/>
    </source>
</evidence>
<dbReference type="Proteomes" id="UP000279306">
    <property type="component" value="Chromosome"/>
</dbReference>
<name>A0A3S5EK00_MYCAU</name>
<dbReference type="KEGG" id="mauu:NCTC10437_05399"/>
<organism evidence="1 2">
    <name type="scientific">Mycolicibacterium aurum</name>
    <name type="common">Mycobacterium aurum</name>
    <dbReference type="NCBI Taxonomy" id="1791"/>
    <lineage>
        <taxon>Bacteria</taxon>
        <taxon>Bacillati</taxon>
        <taxon>Actinomycetota</taxon>
        <taxon>Actinomycetes</taxon>
        <taxon>Mycobacteriales</taxon>
        <taxon>Mycobacteriaceae</taxon>
        <taxon>Mycolicibacterium</taxon>
    </lineage>
</organism>
<evidence type="ECO:0000313" key="2">
    <source>
        <dbReference type="Proteomes" id="UP000279306"/>
    </source>
</evidence>
<dbReference type="AlphaFoldDB" id="A0A3S5EK00"/>
<keyword evidence="2" id="KW-1185">Reference proteome</keyword>
<dbReference type="EMBL" id="LR134356">
    <property type="protein sequence ID" value="VEG58367.1"/>
    <property type="molecule type" value="Genomic_DNA"/>
</dbReference>